<keyword evidence="2" id="KW-1185">Reference proteome</keyword>
<dbReference type="EMBL" id="BSFP01000089">
    <property type="protein sequence ID" value="GLL07226.1"/>
    <property type="molecule type" value="Genomic_DNA"/>
</dbReference>
<reference evidence="1" key="1">
    <citation type="journal article" date="2014" name="Int. J. Syst. Evol. Microbiol.">
        <title>Complete genome sequence of Corynebacterium casei LMG S-19264T (=DSM 44701T), isolated from a smear-ripened cheese.</title>
        <authorList>
            <consortium name="US DOE Joint Genome Institute (JGI-PGF)"/>
            <person name="Walter F."/>
            <person name="Albersmeier A."/>
            <person name="Kalinowski J."/>
            <person name="Ruckert C."/>
        </authorList>
    </citation>
    <scope>NUCLEOTIDE SEQUENCE</scope>
    <source>
        <strain evidence="1">VKM Ac-1321</strain>
    </source>
</reference>
<evidence type="ECO:0000313" key="2">
    <source>
        <dbReference type="Proteomes" id="UP001143480"/>
    </source>
</evidence>
<proteinExistence type="predicted"/>
<comment type="caution">
    <text evidence="1">The sequence shown here is derived from an EMBL/GenBank/DDBJ whole genome shotgun (WGS) entry which is preliminary data.</text>
</comment>
<accession>A0A9W6NSD7</accession>
<evidence type="ECO:0000313" key="1">
    <source>
        <dbReference type="EMBL" id="GLL07226.1"/>
    </source>
</evidence>
<dbReference type="AlphaFoldDB" id="A0A9W6NSD7"/>
<reference evidence="1" key="2">
    <citation type="submission" date="2023-01" db="EMBL/GenBank/DDBJ databases">
        <authorList>
            <person name="Sun Q."/>
            <person name="Evtushenko L."/>
        </authorList>
    </citation>
    <scope>NUCLEOTIDE SEQUENCE</scope>
    <source>
        <strain evidence="1">VKM Ac-1321</strain>
    </source>
</reference>
<organism evidence="1 2">
    <name type="scientific">Dactylosporangium matsuzakiense</name>
    <dbReference type="NCBI Taxonomy" id="53360"/>
    <lineage>
        <taxon>Bacteria</taxon>
        <taxon>Bacillati</taxon>
        <taxon>Actinomycetota</taxon>
        <taxon>Actinomycetes</taxon>
        <taxon>Micromonosporales</taxon>
        <taxon>Micromonosporaceae</taxon>
        <taxon>Dactylosporangium</taxon>
    </lineage>
</organism>
<sequence length="100" mass="11030">MLDTYRVTLALRRVVCRMSEGSGDVAPVGVGEVLVLRETDYRYGAGELRLRVTAVPTQSPGPEWMTVIGVELRRNGQPGAERAVSVPVEVLRLPRVRSVR</sequence>
<protein>
    <submittedName>
        <fullName evidence="1">Uncharacterized protein</fullName>
    </submittedName>
</protein>
<dbReference type="Proteomes" id="UP001143480">
    <property type="component" value="Unassembled WGS sequence"/>
</dbReference>
<gene>
    <name evidence="1" type="ORF">GCM10017581_089780</name>
</gene>
<name>A0A9W6NSD7_9ACTN</name>